<dbReference type="InterPro" id="IPR001179">
    <property type="entry name" value="PPIase_FKBP_dom"/>
</dbReference>
<evidence type="ECO:0000256" key="1">
    <source>
        <dbReference type="PROSITE-ProRule" id="PRU00277"/>
    </source>
</evidence>
<dbReference type="EMBL" id="KZ453894">
    <property type="protein sequence ID" value="PKA46803.1"/>
    <property type="molecule type" value="Genomic_DNA"/>
</dbReference>
<reference evidence="4 5" key="1">
    <citation type="journal article" date="2017" name="Nature">
        <title>The Apostasia genome and the evolution of orchids.</title>
        <authorList>
            <person name="Zhang G.Q."/>
            <person name="Liu K.W."/>
            <person name="Li Z."/>
            <person name="Lohaus R."/>
            <person name="Hsiao Y.Y."/>
            <person name="Niu S.C."/>
            <person name="Wang J.Y."/>
            <person name="Lin Y.C."/>
            <person name="Xu Q."/>
            <person name="Chen L.J."/>
            <person name="Yoshida K."/>
            <person name="Fujiwara S."/>
            <person name="Wang Z.W."/>
            <person name="Zhang Y.Q."/>
            <person name="Mitsuda N."/>
            <person name="Wang M."/>
            <person name="Liu G.H."/>
            <person name="Pecoraro L."/>
            <person name="Huang H.X."/>
            <person name="Xiao X.J."/>
            <person name="Lin M."/>
            <person name="Wu X.Y."/>
            <person name="Wu W.L."/>
            <person name="Chen Y.Y."/>
            <person name="Chang S.B."/>
            <person name="Sakamoto S."/>
            <person name="Ohme-Takagi M."/>
            <person name="Yagi M."/>
            <person name="Zeng S.J."/>
            <person name="Shen C.Y."/>
            <person name="Yeh C.M."/>
            <person name="Luo Y.B."/>
            <person name="Tsai W.C."/>
            <person name="Van de Peer Y."/>
            <person name="Liu Z.J."/>
        </authorList>
    </citation>
    <scope>NUCLEOTIDE SEQUENCE [LARGE SCALE GENOMIC DNA]</scope>
    <source>
        <strain evidence="5">cv. Shenzhen</strain>
        <tissue evidence="4">Stem</tissue>
    </source>
</reference>
<protein>
    <recommendedName>
        <fullName evidence="1">peptidylprolyl isomerase</fullName>
        <ecNumber evidence="1">5.2.1.8</ecNumber>
    </recommendedName>
</protein>
<dbReference type="GO" id="GO:0003755">
    <property type="term" value="F:peptidyl-prolyl cis-trans isomerase activity"/>
    <property type="evidence" value="ECO:0007669"/>
    <property type="project" value="UniProtKB-KW"/>
</dbReference>
<dbReference type="SUPFAM" id="SSF54534">
    <property type="entry name" value="FKBP-like"/>
    <property type="match status" value="1"/>
</dbReference>
<dbReference type="InterPro" id="IPR046357">
    <property type="entry name" value="PPIase_dom_sf"/>
</dbReference>
<dbReference type="Pfam" id="PF00254">
    <property type="entry name" value="FKBP_C"/>
    <property type="match status" value="1"/>
</dbReference>
<feature type="compositionally biased region" description="Low complexity" evidence="2">
    <location>
        <begin position="1"/>
        <end position="19"/>
    </location>
</feature>
<keyword evidence="5" id="KW-1185">Reference proteome</keyword>
<dbReference type="PROSITE" id="PS50059">
    <property type="entry name" value="FKBP_PPIASE"/>
    <property type="match status" value="1"/>
</dbReference>
<sequence>MVLRSSIRSPIDPPISLSLSDRRRGGPEGYGEEEGDGEDSYLRRILRSFSSGKLTDGSIFDSSHERGDSIEFELGSRQVIKGVNDHLVTHLPWMPIAQGEVRKSTYYCGNELQDISVVNLDLNLVIEISDRPGLEEAEPAFKTKMLSNKAMPSMSRSAESKGRLESSKGQLKFPWFDV</sequence>
<dbReference type="Proteomes" id="UP000236161">
    <property type="component" value="Unassembled WGS sequence"/>
</dbReference>
<dbReference type="AlphaFoldDB" id="A0A2H9ZU42"/>
<dbReference type="Gene3D" id="3.10.50.40">
    <property type="match status" value="1"/>
</dbReference>
<evidence type="ECO:0000256" key="2">
    <source>
        <dbReference type="SAM" id="MobiDB-lite"/>
    </source>
</evidence>
<dbReference type="STRING" id="1088818.A0A2H9ZU42"/>
<keyword evidence="1 4" id="KW-0413">Isomerase</keyword>
<feature type="region of interest" description="Disordered" evidence="2">
    <location>
        <begin position="1"/>
        <end position="38"/>
    </location>
</feature>
<evidence type="ECO:0000259" key="3">
    <source>
        <dbReference type="PROSITE" id="PS50059"/>
    </source>
</evidence>
<feature type="domain" description="PPIase FKBP-type" evidence="3">
    <location>
        <begin position="51"/>
        <end position="98"/>
    </location>
</feature>
<accession>A0A2H9ZU42</accession>
<proteinExistence type="predicted"/>
<keyword evidence="1" id="KW-0697">Rotamase</keyword>
<name>A0A2H9ZU42_9ASPA</name>
<feature type="region of interest" description="Disordered" evidence="2">
    <location>
        <begin position="148"/>
        <end position="168"/>
    </location>
</feature>
<gene>
    <name evidence="4" type="primary">FKBP15-1</name>
    <name evidence="4" type="ORF">AXF42_Ash015697</name>
</gene>
<evidence type="ECO:0000313" key="5">
    <source>
        <dbReference type="Proteomes" id="UP000236161"/>
    </source>
</evidence>
<evidence type="ECO:0000313" key="4">
    <source>
        <dbReference type="EMBL" id="PKA46803.1"/>
    </source>
</evidence>
<dbReference type="OrthoDB" id="1902587at2759"/>
<dbReference type="EC" id="5.2.1.8" evidence="1"/>
<organism evidence="4 5">
    <name type="scientific">Apostasia shenzhenica</name>
    <dbReference type="NCBI Taxonomy" id="1088818"/>
    <lineage>
        <taxon>Eukaryota</taxon>
        <taxon>Viridiplantae</taxon>
        <taxon>Streptophyta</taxon>
        <taxon>Embryophyta</taxon>
        <taxon>Tracheophyta</taxon>
        <taxon>Spermatophyta</taxon>
        <taxon>Magnoliopsida</taxon>
        <taxon>Liliopsida</taxon>
        <taxon>Asparagales</taxon>
        <taxon>Orchidaceae</taxon>
        <taxon>Apostasioideae</taxon>
        <taxon>Apostasia</taxon>
    </lineage>
</organism>
<comment type="catalytic activity">
    <reaction evidence="1">
        <text>[protein]-peptidylproline (omega=180) = [protein]-peptidylproline (omega=0)</text>
        <dbReference type="Rhea" id="RHEA:16237"/>
        <dbReference type="Rhea" id="RHEA-COMP:10747"/>
        <dbReference type="Rhea" id="RHEA-COMP:10748"/>
        <dbReference type="ChEBI" id="CHEBI:83833"/>
        <dbReference type="ChEBI" id="CHEBI:83834"/>
        <dbReference type="EC" id="5.2.1.8"/>
    </reaction>
</comment>